<comment type="caution">
    <text evidence="10">The sequence shown here is derived from an EMBL/GenBank/DDBJ whole genome shotgun (WGS) entry which is preliminary data.</text>
</comment>
<accession>A0A9D9I053</accession>
<evidence type="ECO:0000313" key="11">
    <source>
        <dbReference type="Proteomes" id="UP000823618"/>
    </source>
</evidence>
<dbReference type="FunFam" id="3.50.30.80:FF:000001">
    <property type="entry name" value="Dihydroxy-acid dehydratase"/>
    <property type="match status" value="1"/>
</dbReference>
<dbReference type="SUPFAM" id="SSF52016">
    <property type="entry name" value="LeuD/IlvD-like"/>
    <property type="match status" value="1"/>
</dbReference>
<organism evidence="10 11">
    <name type="scientific">Candidatus Scybalomonas excrementavium</name>
    <dbReference type="NCBI Taxonomy" id="2840943"/>
    <lineage>
        <taxon>Bacteria</taxon>
        <taxon>Bacillati</taxon>
        <taxon>Bacillota</taxon>
        <taxon>Clostridia</taxon>
        <taxon>Lachnospirales</taxon>
        <taxon>Lachnospiraceae</taxon>
        <taxon>Lachnospiraceae incertae sedis</taxon>
        <taxon>Candidatus Scybalomonas</taxon>
    </lineage>
</organism>
<dbReference type="GO" id="GO:0016836">
    <property type="term" value="F:hydro-lyase activity"/>
    <property type="evidence" value="ECO:0007669"/>
    <property type="project" value="TreeGrafter"/>
</dbReference>
<evidence type="ECO:0000256" key="7">
    <source>
        <dbReference type="ARBA" id="ARBA00023304"/>
    </source>
</evidence>
<evidence type="ECO:0000259" key="9">
    <source>
        <dbReference type="Pfam" id="PF24877"/>
    </source>
</evidence>
<reference evidence="10" key="1">
    <citation type="submission" date="2020-10" db="EMBL/GenBank/DDBJ databases">
        <authorList>
            <person name="Gilroy R."/>
        </authorList>
    </citation>
    <scope>NUCLEOTIDE SEQUENCE</scope>
    <source>
        <strain evidence="10">E3-2379</strain>
    </source>
</reference>
<dbReference type="Pfam" id="PF00920">
    <property type="entry name" value="ILVD_EDD_N"/>
    <property type="match status" value="1"/>
</dbReference>
<evidence type="ECO:0000256" key="1">
    <source>
        <dbReference type="ARBA" id="ARBA00006486"/>
    </source>
</evidence>
<comment type="similarity">
    <text evidence="1">Belongs to the IlvD/Edd family.</text>
</comment>
<dbReference type="PROSITE" id="PS00886">
    <property type="entry name" value="ILVD_EDD_1"/>
    <property type="match status" value="1"/>
</dbReference>
<evidence type="ECO:0000313" key="10">
    <source>
        <dbReference type="EMBL" id="MBO8463225.1"/>
    </source>
</evidence>
<dbReference type="InterPro" id="IPR020558">
    <property type="entry name" value="DiOHA_6PGluconate_deHydtase_CS"/>
</dbReference>
<gene>
    <name evidence="10" type="ORF">IAC13_04755</name>
</gene>
<feature type="domain" description="Dihydroxy-acid/6-phosphogluconate dehydratase C-terminal" evidence="9">
    <location>
        <begin position="354"/>
        <end position="512"/>
    </location>
</feature>
<dbReference type="InterPro" id="IPR056740">
    <property type="entry name" value="ILV_EDD_C"/>
</dbReference>
<dbReference type="GO" id="GO:0009082">
    <property type="term" value="P:branched-chain amino acid biosynthetic process"/>
    <property type="evidence" value="ECO:0007669"/>
    <property type="project" value="UniProtKB-KW"/>
</dbReference>
<keyword evidence="3" id="KW-0479">Metal-binding</keyword>
<keyword evidence="4" id="KW-0408">Iron</keyword>
<dbReference type="SUPFAM" id="SSF143975">
    <property type="entry name" value="IlvD/EDD N-terminal domain-like"/>
    <property type="match status" value="1"/>
</dbReference>
<evidence type="ECO:0000256" key="3">
    <source>
        <dbReference type="ARBA" id="ARBA00022723"/>
    </source>
</evidence>
<dbReference type="Gene3D" id="3.50.30.80">
    <property type="entry name" value="IlvD/EDD C-terminal domain-like"/>
    <property type="match status" value="1"/>
</dbReference>
<dbReference type="EMBL" id="JADIML010000135">
    <property type="protein sequence ID" value="MBO8463225.1"/>
    <property type="molecule type" value="Genomic_DNA"/>
</dbReference>
<dbReference type="GO" id="GO:0051537">
    <property type="term" value="F:2 iron, 2 sulfur cluster binding"/>
    <property type="evidence" value="ECO:0007669"/>
    <property type="project" value="UniProtKB-KW"/>
</dbReference>
<evidence type="ECO:0000256" key="2">
    <source>
        <dbReference type="ARBA" id="ARBA00022714"/>
    </source>
</evidence>
<feature type="domain" description="Dihydroxy-acid/6-phosphogluconate dehydratase N-terminal" evidence="8">
    <location>
        <begin position="33"/>
        <end position="342"/>
    </location>
</feature>
<evidence type="ECO:0000256" key="5">
    <source>
        <dbReference type="ARBA" id="ARBA00023014"/>
    </source>
</evidence>
<protein>
    <submittedName>
        <fullName evidence="10">Dihydroxy-acid dehydratase</fullName>
    </submittedName>
</protein>
<dbReference type="InterPro" id="IPR037237">
    <property type="entry name" value="IlvD/EDD_N"/>
</dbReference>
<dbReference type="InterPro" id="IPR000581">
    <property type="entry name" value="ILV_EDD_N"/>
</dbReference>
<reference evidence="10" key="2">
    <citation type="journal article" date="2021" name="PeerJ">
        <title>Extensive microbial diversity within the chicken gut microbiome revealed by metagenomics and culture.</title>
        <authorList>
            <person name="Gilroy R."/>
            <person name="Ravi A."/>
            <person name="Getino M."/>
            <person name="Pursley I."/>
            <person name="Horton D.L."/>
            <person name="Alikhan N.F."/>
            <person name="Baker D."/>
            <person name="Gharbi K."/>
            <person name="Hall N."/>
            <person name="Watson M."/>
            <person name="Adriaenssens E.M."/>
            <person name="Foster-Nyarko E."/>
            <person name="Jarju S."/>
            <person name="Secka A."/>
            <person name="Antonio M."/>
            <person name="Oren A."/>
            <person name="Chaudhuri R.R."/>
            <person name="La Ragione R."/>
            <person name="Hildebrand F."/>
            <person name="Pallen M.J."/>
        </authorList>
    </citation>
    <scope>NUCLEOTIDE SEQUENCE</scope>
    <source>
        <strain evidence="10">E3-2379</strain>
    </source>
</reference>
<keyword evidence="5" id="KW-0411">Iron-sulfur</keyword>
<evidence type="ECO:0000256" key="6">
    <source>
        <dbReference type="ARBA" id="ARBA00023239"/>
    </source>
</evidence>
<dbReference type="Pfam" id="PF24877">
    <property type="entry name" value="ILV_EDD_C"/>
    <property type="match status" value="1"/>
</dbReference>
<dbReference type="GO" id="GO:0005829">
    <property type="term" value="C:cytosol"/>
    <property type="evidence" value="ECO:0007669"/>
    <property type="project" value="TreeGrafter"/>
</dbReference>
<evidence type="ECO:0000256" key="4">
    <source>
        <dbReference type="ARBA" id="ARBA00023004"/>
    </source>
</evidence>
<dbReference type="PANTHER" id="PTHR43661:SF3">
    <property type="entry name" value="D-XYLONATE DEHYDRATASE YAGF-RELATED"/>
    <property type="match status" value="1"/>
</dbReference>
<dbReference type="InterPro" id="IPR042096">
    <property type="entry name" value="Dihydro-acid_dehy_C"/>
</dbReference>
<sequence length="513" mass="55136">MKRAIDKLEPFQRAIAKAHLASAGISIDSLDTKPLIAIANSFNEVCPGHEPLRKLAEEVKKGVLEAGGEPIEFNTIGMCDGISQGSTGMRYCLPHREIITDSVEAMVVGQGIFDGIVFLGACDKIIPAMLNAAARIDIPSILVTAGPSTPKIKPSQSKELRQKFLRGEITERQLIEGTLEYYTGPGICPFLGTANTMGALCESLGMMLPMGSLIPSNTSMRRFSARESGAAVMNLVRNHIKPSQIMTREALENTVTLLSAIGGSLNALIHLPALAIELGLELKWEDIANITAKTPVLTAIVPNGDNTVVDLHYAGGIPAVLKELETVLHTDQITVTGKTLKETIREAKAGDRNLIHTMNEPVSKSDGIQILYGNLAPEGALVKTSAVPKEVYVFTGTAKVFNSEEECYVAFRNKEIKEGDAVVVRYEGPKGGPGMKELHRITEIIKSIKNTAVITDGRFSGASGGLSIGYLCPEAEEGGNIALVENGDIIHVDLNRGILHLEVSNEELSLRRE</sequence>
<keyword evidence="7" id="KW-0100">Branched-chain amino acid biosynthesis</keyword>
<dbReference type="AlphaFoldDB" id="A0A9D9I053"/>
<dbReference type="GO" id="GO:0046872">
    <property type="term" value="F:metal ion binding"/>
    <property type="evidence" value="ECO:0007669"/>
    <property type="project" value="UniProtKB-KW"/>
</dbReference>
<dbReference type="PANTHER" id="PTHR43661">
    <property type="entry name" value="D-XYLONATE DEHYDRATASE"/>
    <property type="match status" value="1"/>
</dbReference>
<proteinExistence type="inferred from homology"/>
<dbReference type="Proteomes" id="UP000823618">
    <property type="component" value="Unassembled WGS sequence"/>
</dbReference>
<keyword evidence="6" id="KW-0456">Lyase</keyword>
<keyword evidence="2" id="KW-0001">2Fe-2S</keyword>
<keyword evidence="7" id="KW-0028">Amino-acid biosynthesis</keyword>
<feature type="non-terminal residue" evidence="10">
    <location>
        <position position="513"/>
    </location>
</feature>
<name>A0A9D9I053_9FIRM</name>
<evidence type="ECO:0000259" key="8">
    <source>
        <dbReference type="Pfam" id="PF00920"/>
    </source>
</evidence>